<gene>
    <name evidence="6" type="ORF">UFOPK3376_01619</name>
</gene>
<sequence>MTSSKADGSEATPGTPPRLGDCTWTELARATQRQRIVVLPIGSCEQHGPHLPFDTDTRIALALAAGLAAARADVLVAPAVGVSASGEHQGFIGTLSIGSAALEMMLIELVRSADWSDGVVLVNGHGGNLSAVSGAVSVLQSEGRRVLNWWPRLTGGDAHAGRTETSLMLAIAPDAVRRAAAQRGATEPIAELWGELRRGGVAAVSTNGVLGDPLGATPEEGAAILESLVGDLVERVRVWAG</sequence>
<dbReference type="GO" id="GO:0046872">
    <property type="term" value="F:metal ion binding"/>
    <property type="evidence" value="ECO:0007669"/>
    <property type="project" value="UniProtKB-KW"/>
</dbReference>
<evidence type="ECO:0000256" key="5">
    <source>
        <dbReference type="SAM" id="MobiDB-lite"/>
    </source>
</evidence>
<comment type="cofactor">
    <cofactor evidence="1">
        <name>Zn(2+)</name>
        <dbReference type="ChEBI" id="CHEBI:29105"/>
    </cofactor>
</comment>
<proteinExistence type="predicted"/>
<dbReference type="Gene3D" id="3.40.50.10310">
    <property type="entry name" value="Creatininase"/>
    <property type="match status" value="1"/>
</dbReference>
<evidence type="ECO:0000256" key="3">
    <source>
        <dbReference type="ARBA" id="ARBA00022801"/>
    </source>
</evidence>
<dbReference type="InterPro" id="IPR024087">
    <property type="entry name" value="Creatininase-like_sf"/>
</dbReference>
<dbReference type="PANTHER" id="PTHR35005">
    <property type="entry name" value="3-DEHYDRO-SCYLLO-INOSOSE HYDROLASE"/>
    <property type="match status" value="1"/>
</dbReference>
<dbReference type="SUPFAM" id="SSF102215">
    <property type="entry name" value="Creatininase"/>
    <property type="match status" value="1"/>
</dbReference>
<dbReference type="PANTHER" id="PTHR35005:SF1">
    <property type="entry name" value="2-AMINO-5-FORMYLAMINO-6-RIBOSYLAMINOPYRIMIDIN-4(3H)-ONE 5'-MONOPHOSPHATE DEFORMYLASE"/>
    <property type="match status" value="1"/>
</dbReference>
<evidence type="ECO:0000256" key="2">
    <source>
        <dbReference type="ARBA" id="ARBA00022723"/>
    </source>
</evidence>
<feature type="region of interest" description="Disordered" evidence="5">
    <location>
        <begin position="1"/>
        <end position="21"/>
    </location>
</feature>
<dbReference type="InterPro" id="IPR003785">
    <property type="entry name" value="Creatininase/forma_Hydrolase"/>
</dbReference>
<dbReference type="Pfam" id="PF02633">
    <property type="entry name" value="Creatininase"/>
    <property type="match status" value="1"/>
</dbReference>
<reference evidence="6" key="1">
    <citation type="submission" date="2020-05" db="EMBL/GenBank/DDBJ databases">
        <authorList>
            <person name="Chiriac C."/>
            <person name="Salcher M."/>
            <person name="Ghai R."/>
            <person name="Kavagutti S V."/>
        </authorList>
    </citation>
    <scope>NUCLEOTIDE SEQUENCE</scope>
</reference>
<dbReference type="EMBL" id="CAFBLP010000038">
    <property type="protein sequence ID" value="CAB4881923.1"/>
    <property type="molecule type" value="Genomic_DNA"/>
</dbReference>
<keyword evidence="3" id="KW-0378">Hydrolase</keyword>
<evidence type="ECO:0000256" key="4">
    <source>
        <dbReference type="ARBA" id="ARBA00022833"/>
    </source>
</evidence>
<protein>
    <submittedName>
        <fullName evidence="6">Unannotated protein</fullName>
    </submittedName>
</protein>
<keyword evidence="4" id="KW-0862">Zinc</keyword>
<evidence type="ECO:0000313" key="6">
    <source>
        <dbReference type="EMBL" id="CAB4881923.1"/>
    </source>
</evidence>
<dbReference type="InterPro" id="IPR023871">
    <property type="entry name" value="MftE"/>
</dbReference>
<dbReference type="NCBIfam" id="TIGR03964">
    <property type="entry name" value="mycofact_creat"/>
    <property type="match status" value="1"/>
</dbReference>
<dbReference type="GO" id="GO:0016811">
    <property type="term" value="F:hydrolase activity, acting on carbon-nitrogen (but not peptide) bonds, in linear amides"/>
    <property type="evidence" value="ECO:0007669"/>
    <property type="project" value="TreeGrafter"/>
</dbReference>
<evidence type="ECO:0000256" key="1">
    <source>
        <dbReference type="ARBA" id="ARBA00001947"/>
    </source>
</evidence>
<keyword evidence="2" id="KW-0479">Metal-binding</keyword>
<dbReference type="AlphaFoldDB" id="A0A6J7ER42"/>
<name>A0A6J7ER42_9ZZZZ</name>
<organism evidence="6">
    <name type="scientific">freshwater metagenome</name>
    <dbReference type="NCBI Taxonomy" id="449393"/>
    <lineage>
        <taxon>unclassified sequences</taxon>
        <taxon>metagenomes</taxon>
        <taxon>ecological metagenomes</taxon>
    </lineage>
</organism>
<dbReference type="GO" id="GO:0009231">
    <property type="term" value="P:riboflavin biosynthetic process"/>
    <property type="evidence" value="ECO:0007669"/>
    <property type="project" value="TreeGrafter"/>
</dbReference>
<accession>A0A6J7ER42</accession>